<dbReference type="Gene3D" id="1.10.238.10">
    <property type="entry name" value="EF-hand"/>
    <property type="match status" value="1"/>
</dbReference>
<evidence type="ECO:0000256" key="3">
    <source>
        <dbReference type="ARBA" id="ARBA00004745"/>
    </source>
</evidence>
<keyword evidence="13" id="KW-0496">Mitochondrion</keyword>
<dbReference type="EMBL" id="CAJVPK010001221">
    <property type="protein sequence ID" value="CAG8577279.1"/>
    <property type="molecule type" value="Genomic_DNA"/>
</dbReference>
<dbReference type="GO" id="GO:0006072">
    <property type="term" value="P:glycerol-3-phosphate metabolic process"/>
    <property type="evidence" value="ECO:0007669"/>
    <property type="project" value="UniProtKB-UniRule"/>
</dbReference>
<dbReference type="PROSITE" id="PS50222">
    <property type="entry name" value="EF_HAND_2"/>
    <property type="match status" value="1"/>
</dbReference>
<dbReference type="Gene3D" id="1.10.8.870">
    <property type="entry name" value="Alpha-glycerophosphate oxidase, cap domain"/>
    <property type="match status" value="1"/>
</dbReference>
<sequence length="733" mass="82323">MWKFFKRNHLIFTSLATTGGVYYYYNTTKRRPQKNYQNPSTFTSKLFGSETYADANNPILFEGLSDRPHTLWTPPSRKEMQNLLKNSSQENQIFDILVIGGGATGSGTALDAATRGLKVALVERDDFAAGTSSRSTKLVHGGVRYLEKAFTEFDFEQLKLVRDALHELPYFWVGVKGYDFLASLAGESLESSYFLTRSKALEVFPWLKKDKLVGAFIYYDGQHNDARMNVALALTAVSRGAVVANHVEVLNLLKDDQGKLKGAHVRDNLTGEEWDIMAKVIINATGAFTDGIRSMDNLQVEKIVQPSSGVHITLPNYYSPRNYGMIDPKTSDGRVVFVLPWQGNTIAGTTDSPTQVTYNPIPTEGEIQWILNEVRSYLSADIKVRRGDVLAAWSGIRPLVRDPAAKNTSQLVRNHMIDVSESNLITIAGGKWTTYRNMAQETVDKAIELFELKPLNDSLTEKVKLIGSHGYSNTMFIKLIQRFGLETEVAQHLANSYGDRAWAVAAFSEPTGKSWPVFGKRISPFYPYIEAEVRYAVHREYACTAVVVARRTRLAFLNAQVTLESLPHIIEIMSQELGWSSERRTLEFDQAVEFLYTMGLPKSNGKLTLEGVKQIKHIKPSEFEELYSRSQFQPEEIASFQKVFSDLDKSGDGLEFSDLNKALVMVGFSIPDQVLEKILGEAKLEKNRSIEYDEFLEVLSGVKEYRIDRIKGVDKATMYVQSNIPTERSSGGV</sequence>
<accession>A0A9N9BT38</accession>
<evidence type="ECO:0000256" key="1">
    <source>
        <dbReference type="ARBA" id="ARBA00001974"/>
    </source>
</evidence>
<evidence type="ECO:0000256" key="2">
    <source>
        <dbReference type="ARBA" id="ARBA00004173"/>
    </source>
</evidence>
<dbReference type="InterPro" id="IPR000447">
    <property type="entry name" value="G3P_DH_FAD-dep"/>
</dbReference>
<dbReference type="InterPro" id="IPR031656">
    <property type="entry name" value="DAO_C"/>
</dbReference>
<dbReference type="GO" id="GO:0005739">
    <property type="term" value="C:mitochondrion"/>
    <property type="evidence" value="ECO:0007669"/>
    <property type="project" value="UniProtKB-SubCell"/>
</dbReference>
<evidence type="ECO:0000256" key="9">
    <source>
        <dbReference type="ARBA" id="ARBA00022827"/>
    </source>
</evidence>
<dbReference type="InterPro" id="IPR011992">
    <property type="entry name" value="EF-hand-dom_pair"/>
</dbReference>
<comment type="subcellular location">
    <subcellularLocation>
        <location evidence="2">Mitochondrion</location>
    </subcellularLocation>
</comment>
<evidence type="ECO:0000256" key="14">
    <source>
        <dbReference type="RuleBase" id="RU361217"/>
    </source>
</evidence>
<keyword evidence="7" id="KW-0479">Metal-binding</keyword>
<dbReference type="PANTHER" id="PTHR11985">
    <property type="entry name" value="GLYCEROL-3-PHOSPHATE DEHYDROGENASE"/>
    <property type="match status" value="1"/>
</dbReference>
<dbReference type="PROSITE" id="PS00977">
    <property type="entry name" value="FAD_G3PDH_1"/>
    <property type="match status" value="1"/>
</dbReference>
<evidence type="ECO:0000259" key="15">
    <source>
        <dbReference type="PROSITE" id="PS50222"/>
    </source>
</evidence>
<keyword evidence="17" id="KW-1185">Reference proteome</keyword>
<dbReference type="InterPro" id="IPR006076">
    <property type="entry name" value="FAD-dep_OxRdtase"/>
</dbReference>
<dbReference type="InterPro" id="IPR038299">
    <property type="entry name" value="DAO_C_sf"/>
</dbReference>
<comment type="pathway">
    <text evidence="3">Polyol metabolism; glycerol degradation.</text>
</comment>
<dbReference type="CDD" id="cd00051">
    <property type="entry name" value="EFh"/>
    <property type="match status" value="1"/>
</dbReference>
<dbReference type="Gene3D" id="3.50.50.60">
    <property type="entry name" value="FAD/NAD(P)-binding domain"/>
    <property type="match status" value="2"/>
</dbReference>
<dbReference type="PROSITE" id="PS00978">
    <property type="entry name" value="FAD_G3PDH_2"/>
    <property type="match status" value="1"/>
</dbReference>
<dbReference type="Pfam" id="PF01266">
    <property type="entry name" value="DAO"/>
    <property type="match status" value="1"/>
</dbReference>
<keyword evidence="9" id="KW-0274">FAD</keyword>
<evidence type="ECO:0000256" key="11">
    <source>
        <dbReference type="ARBA" id="ARBA00022946"/>
    </source>
</evidence>
<reference evidence="16" key="1">
    <citation type="submission" date="2021-06" db="EMBL/GenBank/DDBJ databases">
        <authorList>
            <person name="Kallberg Y."/>
            <person name="Tangrot J."/>
            <person name="Rosling A."/>
        </authorList>
    </citation>
    <scope>NUCLEOTIDE SEQUENCE</scope>
    <source>
        <strain evidence="16">AZ414A</strain>
    </source>
</reference>
<organism evidence="16 17">
    <name type="scientific">Diversispora eburnea</name>
    <dbReference type="NCBI Taxonomy" id="1213867"/>
    <lineage>
        <taxon>Eukaryota</taxon>
        <taxon>Fungi</taxon>
        <taxon>Fungi incertae sedis</taxon>
        <taxon>Mucoromycota</taxon>
        <taxon>Glomeromycotina</taxon>
        <taxon>Glomeromycetes</taxon>
        <taxon>Diversisporales</taxon>
        <taxon>Diversisporaceae</taxon>
        <taxon>Diversispora</taxon>
    </lineage>
</organism>
<evidence type="ECO:0000256" key="5">
    <source>
        <dbReference type="ARBA" id="ARBA00013029"/>
    </source>
</evidence>
<name>A0A9N9BT38_9GLOM</name>
<proteinExistence type="inferred from homology"/>
<evidence type="ECO:0000256" key="13">
    <source>
        <dbReference type="ARBA" id="ARBA00023128"/>
    </source>
</evidence>
<evidence type="ECO:0000256" key="6">
    <source>
        <dbReference type="ARBA" id="ARBA00022630"/>
    </source>
</evidence>
<comment type="similarity">
    <text evidence="4 14">Belongs to the FAD-dependent glycerol-3-phosphate dehydrogenase family.</text>
</comment>
<dbReference type="Proteomes" id="UP000789706">
    <property type="component" value="Unassembled WGS sequence"/>
</dbReference>
<gene>
    <name evidence="16" type="ORF">DEBURN_LOCUS8391</name>
</gene>
<dbReference type="InterPro" id="IPR002048">
    <property type="entry name" value="EF_hand_dom"/>
</dbReference>
<dbReference type="PRINTS" id="PR01001">
    <property type="entry name" value="FADG3PDH"/>
</dbReference>
<comment type="caution">
    <text evidence="16">The sequence shown here is derived from an EMBL/GenBank/DDBJ whole genome shotgun (WGS) entry which is preliminary data.</text>
</comment>
<dbReference type="SUPFAM" id="SSF54373">
    <property type="entry name" value="FAD-linked reductases, C-terminal domain"/>
    <property type="match status" value="1"/>
</dbReference>
<dbReference type="GO" id="GO:0004368">
    <property type="term" value="F:glycerol-3-phosphate dehydrogenase (quinone) activity"/>
    <property type="evidence" value="ECO:0007669"/>
    <property type="project" value="UniProtKB-EC"/>
</dbReference>
<keyword evidence="6 14" id="KW-0285">Flavoprotein</keyword>
<evidence type="ECO:0000313" key="17">
    <source>
        <dbReference type="Proteomes" id="UP000789706"/>
    </source>
</evidence>
<evidence type="ECO:0000256" key="10">
    <source>
        <dbReference type="ARBA" id="ARBA00022837"/>
    </source>
</evidence>
<dbReference type="Pfam" id="PF16901">
    <property type="entry name" value="DAO_C"/>
    <property type="match status" value="1"/>
</dbReference>
<dbReference type="AlphaFoldDB" id="A0A9N9BT38"/>
<dbReference type="InterPro" id="IPR036188">
    <property type="entry name" value="FAD/NAD-bd_sf"/>
</dbReference>
<evidence type="ECO:0000256" key="12">
    <source>
        <dbReference type="ARBA" id="ARBA00023002"/>
    </source>
</evidence>
<feature type="domain" description="EF-hand" evidence="15">
    <location>
        <begin position="635"/>
        <end position="669"/>
    </location>
</feature>
<evidence type="ECO:0000256" key="7">
    <source>
        <dbReference type="ARBA" id="ARBA00022723"/>
    </source>
</evidence>
<dbReference type="OrthoDB" id="264015at2759"/>
<dbReference type="EC" id="1.1.5.3" evidence="5 14"/>
<dbReference type="Gene3D" id="3.30.9.10">
    <property type="entry name" value="D-Amino Acid Oxidase, subunit A, domain 2"/>
    <property type="match status" value="1"/>
</dbReference>
<evidence type="ECO:0000256" key="8">
    <source>
        <dbReference type="ARBA" id="ARBA00022737"/>
    </source>
</evidence>
<keyword evidence="12 14" id="KW-0560">Oxidoreductase</keyword>
<dbReference type="SUPFAM" id="SSF51905">
    <property type="entry name" value="FAD/NAD(P)-binding domain"/>
    <property type="match status" value="1"/>
</dbReference>
<keyword evidence="11" id="KW-0809">Transit peptide</keyword>
<dbReference type="SUPFAM" id="SSF47473">
    <property type="entry name" value="EF-hand"/>
    <property type="match status" value="1"/>
</dbReference>
<protein>
    <recommendedName>
        <fullName evidence="5 14">Glycerol-3-phosphate dehydrogenase</fullName>
        <ecNumber evidence="5 14">1.1.5.3</ecNumber>
    </recommendedName>
</protein>
<keyword evidence="10" id="KW-0106">Calcium</keyword>
<comment type="cofactor">
    <cofactor evidence="1 14">
        <name>FAD</name>
        <dbReference type="ChEBI" id="CHEBI:57692"/>
    </cofactor>
</comment>
<dbReference type="GO" id="GO:0005509">
    <property type="term" value="F:calcium ion binding"/>
    <property type="evidence" value="ECO:0007669"/>
    <property type="project" value="InterPro"/>
</dbReference>
<evidence type="ECO:0000256" key="4">
    <source>
        <dbReference type="ARBA" id="ARBA00007330"/>
    </source>
</evidence>
<dbReference type="FunFam" id="1.10.8.870:FF:000001">
    <property type="entry name" value="Glycerol-3-phosphate dehydrogenase"/>
    <property type="match status" value="1"/>
</dbReference>
<dbReference type="FunFam" id="3.30.9.10:FF:000001">
    <property type="entry name" value="Glycerol-3-phosphate dehydrogenase"/>
    <property type="match status" value="1"/>
</dbReference>
<dbReference type="PANTHER" id="PTHR11985:SF15">
    <property type="entry name" value="GLYCEROL-3-PHOSPHATE DEHYDROGENASE, MITOCHONDRIAL"/>
    <property type="match status" value="1"/>
</dbReference>
<evidence type="ECO:0000313" key="16">
    <source>
        <dbReference type="EMBL" id="CAG8577279.1"/>
    </source>
</evidence>
<keyword evidence="8" id="KW-0677">Repeat</keyword>
<comment type="catalytic activity">
    <reaction evidence="14">
        <text>a quinone + sn-glycerol 3-phosphate = dihydroxyacetone phosphate + a quinol</text>
        <dbReference type="Rhea" id="RHEA:18977"/>
        <dbReference type="ChEBI" id="CHEBI:24646"/>
        <dbReference type="ChEBI" id="CHEBI:57597"/>
        <dbReference type="ChEBI" id="CHEBI:57642"/>
        <dbReference type="ChEBI" id="CHEBI:132124"/>
        <dbReference type="EC" id="1.1.5.3"/>
    </reaction>
</comment>